<organism evidence="1 2">
    <name type="scientific">Platanthera zijinensis</name>
    <dbReference type="NCBI Taxonomy" id="2320716"/>
    <lineage>
        <taxon>Eukaryota</taxon>
        <taxon>Viridiplantae</taxon>
        <taxon>Streptophyta</taxon>
        <taxon>Embryophyta</taxon>
        <taxon>Tracheophyta</taxon>
        <taxon>Spermatophyta</taxon>
        <taxon>Magnoliopsida</taxon>
        <taxon>Liliopsida</taxon>
        <taxon>Asparagales</taxon>
        <taxon>Orchidaceae</taxon>
        <taxon>Orchidoideae</taxon>
        <taxon>Orchideae</taxon>
        <taxon>Orchidinae</taxon>
        <taxon>Platanthera</taxon>
    </lineage>
</organism>
<name>A0AAP0AZP0_9ASPA</name>
<gene>
    <name evidence="1" type="ORF">KSP39_PZI020564</name>
</gene>
<keyword evidence="2" id="KW-1185">Reference proteome</keyword>
<reference evidence="1 2" key="1">
    <citation type="journal article" date="2022" name="Nat. Plants">
        <title>Genomes of leafy and leafless Platanthera orchids illuminate the evolution of mycoheterotrophy.</title>
        <authorList>
            <person name="Li M.H."/>
            <person name="Liu K.W."/>
            <person name="Li Z."/>
            <person name="Lu H.C."/>
            <person name="Ye Q.L."/>
            <person name="Zhang D."/>
            <person name="Wang J.Y."/>
            <person name="Li Y.F."/>
            <person name="Zhong Z.M."/>
            <person name="Liu X."/>
            <person name="Yu X."/>
            <person name="Liu D.K."/>
            <person name="Tu X.D."/>
            <person name="Liu B."/>
            <person name="Hao Y."/>
            <person name="Liao X.Y."/>
            <person name="Jiang Y.T."/>
            <person name="Sun W.H."/>
            <person name="Chen J."/>
            <person name="Chen Y.Q."/>
            <person name="Ai Y."/>
            <person name="Zhai J.W."/>
            <person name="Wu S.S."/>
            <person name="Zhou Z."/>
            <person name="Hsiao Y.Y."/>
            <person name="Wu W.L."/>
            <person name="Chen Y.Y."/>
            <person name="Lin Y.F."/>
            <person name="Hsu J.L."/>
            <person name="Li C.Y."/>
            <person name="Wang Z.W."/>
            <person name="Zhao X."/>
            <person name="Zhong W.Y."/>
            <person name="Ma X.K."/>
            <person name="Ma L."/>
            <person name="Huang J."/>
            <person name="Chen G.Z."/>
            <person name="Huang M.Z."/>
            <person name="Huang L."/>
            <person name="Peng D.H."/>
            <person name="Luo Y.B."/>
            <person name="Zou S.Q."/>
            <person name="Chen S.P."/>
            <person name="Lan S."/>
            <person name="Tsai W.C."/>
            <person name="Van de Peer Y."/>
            <person name="Liu Z.J."/>
        </authorList>
    </citation>
    <scope>NUCLEOTIDE SEQUENCE [LARGE SCALE GENOMIC DNA]</scope>
    <source>
        <strain evidence="1">Lor287</strain>
    </source>
</reference>
<comment type="caution">
    <text evidence="1">The sequence shown here is derived from an EMBL/GenBank/DDBJ whole genome shotgun (WGS) entry which is preliminary data.</text>
</comment>
<dbReference type="AlphaFoldDB" id="A0AAP0AZP0"/>
<proteinExistence type="predicted"/>
<evidence type="ECO:0000313" key="1">
    <source>
        <dbReference type="EMBL" id="KAK8921394.1"/>
    </source>
</evidence>
<accession>A0AAP0AZP0</accession>
<evidence type="ECO:0000313" key="2">
    <source>
        <dbReference type="Proteomes" id="UP001418222"/>
    </source>
</evidence>
<protein>
    <submittedName>
        <fullName evidence="1">Uncharacterized protein</fullName>
    </submittedName>
</protein>
<dbReference type="Proteomes" id="UP001418222">
    <property type="component" value="Unassembled WGS sequence"/>
</dbReference>
<dbReference type="EMBL" id="JBBWWQ010000018">
    <property type="protein sequence ID" value="KAK8921394.1"/>
    <property type="molecule type" value="Genomic_DNA"/>
</dbReference>
<sequence length="57" mass="6768">MELGLQWHQLGQGQEIQGWRYSRVQLQSYGALCGEGEHRRLQELQRGQGWSRLPFRK</sequence>